<gene>
    <name evidence="2" type="ORF">DM02DRAFT_475956</name>
</gene>
<evidence type="ECO:0008006" key="4">
    <source>
        <dbReference type="Google" id="ProtNLM"/>
    </source>
</evidence>
<keyword evidence="1" id="KW-0472">Membrane</keyword>
<feature type="non-terminal residue" evidence="2">
    <location>
        <position position="266"/>
    </location>
</feature>
<accession>A0A2V1DCT8</accession>
<feature type="transmembrane region" description="Helical" evidence="1">
    <location>
        <begin position="72"/>
        <end position="91"/>
    </location>
</feature>
<feature type="transmembrane region" description="Helical" evidence="1">
    <location>
        <begin position="12"/>
        <end position="30"/>
    </location>
</feature>
<dbReference type="Proteomes" id="UP000244855">
    <property type="component" value="Unassembled WGS sequence"/>
</dbReference>
<protein>
    <recommendedName>
        <fullName evidence="4">Integral membrane protein</fullName>
    </recommendedName>
</protein>
<proteinExistence type="predicted"/>
<keyword evidence="1" id="KW-1133">Transmembrane helix</keyword>
<dbReference type="PANTHER" id="PTHR35179:SF1">
    <property type="entry name" value="INTEGRAL MEMBRANE PROTEIN"/>
    <property type="match status" value="1"/>
</dbReference>
<dbReference type="AlphaFoldDB" id="A0A2V1DCT8"/>
<reference evidence="2 3" key="1">
    <citation type="journal article" date="2018" name="Sci. Rep.">
        <title>Comparative genomics provides insights into the lifestyle and reveals functional heterogeneity of dark septate endophytic fungi.</title>
        <authorList>
            <person name="Knapp D.G."/>
            <person name="Nemeth J.B."/>
            <person name="Barry K."/>
            <person name="Hainaut M."/>
            <person name="Henrissat B."/>
            <person name="Johnson J."/>
            <person name="Kuo A."/>
            <person name="Lim J.H.P."/>
            <person name="Lipzen A."/>
            <person name="Nolan M."/>
            <person name="Ohm R.A."/>
            <person name="Tamas L."/>
            <person name="Grigoriev I.V."/>
            <person name="Spatafora J.W."/>
            <person name="Nagy L.G."/>
            <person name="Kovacs G.M."/>
        </authorList>
    </citation>
    <scope>NUCLEOTIDE SEQUENCE [LARGE SCALE GENOMIC DNA]</scope>
    <source>
        <strain evidence="2 3">DSE2036</strain>
    </source>
</reference>
<name>A0A2V1DCT8_9PLEO</name>
<evidence type="ECO:0000256" key="1">
    <source>
        <dbReference type="SAM" id="Phobius"/>
    </source>
</evidence>
<dbReference type="OrthoDB" id="3205825at2759"/>
<feature type="transmembrane region" description="Helical" evidence="1">
    <location>
        <begin position="42"/>
        <end position="66"/>
    </location>
</feature>
<feature type="transmembrane region" description="Helical" evidence="1">
    <location>
        <begin position="191"/>
        <end position="212"/>
    </location>
</feature>
<dbReference type="EMBL" id="KZ805480">
    <property type="protein sequence ID" value="PVH95910.1"/>
    <property type="molecule type" value="Genomic_DNA"/>
</dbReference>
<feature type="transmembrane region" description="Helical" evidence="1">
    <location>
        <begin position="112"/>
        <end position="133"/>
    </location>
</feature>
<organism evidence="2 3">
    <name type="scientific">Periconia macrospinosa</name>
    <dbReference type="NCBI Taxonomy" id="97972"/>
    <lineage>
        <taxon>Eukaryota</taxon>
        <taxon>Fungi</taxon>
        <taxon>Dikarya</taxon>
        <taxon>Ascomycota</taxon>
        <taxon>Pezizomycotina</taxon>
        <taxon>Dothideomycetes</taxon>
        <taxon>Pleosporomycetidae</taxon>
        <taxon>Pleosporales</taxon>
        <taxon>Massarineae</taxon>
        <taxon>Periconiaceae</taxon>
        <taxon>Periconia</taxon>
    </lineage>
</organism>
<keyword evidence="3" id="KW-1185">Reference proteome</keyword>
<dbReference type="PANTHER" id="PTHR35179">
    <property type="entry name" value="PROTEIN CBG02620"/>
    <property type="match status" value="1"/>
</dbReference>
<sequence>MEAPRQDVEISALAAGFSLGFGVLTVWEAIKQTRRNRNPLRSIYLYMVWGEIAASAFLGTMCWLFLKGKVSPTVSVLFFVLVSWLIQIQFLMQIIINRIGLIAEHRRTINRIKWGTAAFITLINIAVFIIWIPAHTIPPVPIFVKINNVWDKVEKVLVLLVDAGLNWYFLRSVKRLVNQHHLTKYAPLVAFNAKMMVVSVTGDAVLIALMFIRNTLVYGQFHPVVYLIKLNIEMSMASLIAHVARGGINDMYPEAHFDSSTGPRSK</sequence>
<evidence type="ECO:0000313" key="3">
    <source>
        <dbReference type="Proteomes" id="UP000244855"/>
    </source>
</evidence>
<keyword evidence="1" id="KW-0812">Transmembrane</keyword>
<evidence type="ECO:0000313" key="2">
    <source>
        <dbReference type="EMBL" id="PVH95910.1"/>
    </source>
</evidence>